<evidence type="ECO:0000313" key="1">
    <source>
        <dbReference type="EMBL" id="KKB64888.1"/>
    </source>
</evidence>
<organism evidence="1 2">
    <name type="scientific">Robbsia andropogonis</name>
    <dbReference type="NCBI Taxonomy" id="28092"/>
    <lineage>
        <taxon>Bacteria</taxon>
        <taxon>Pseudomonadati</taxon>
        <taxon>Pseudomonadota</taxon>
        <taxon>Betaproteobacteria</taxon>
        <taxon>Burkholderiales</taxon>
        <taxon>Burkholderiaceae</taxon>
        <taxon>Robbsia</taxon>
    </lineage>
</organism>
<reference evidence="1 2" key="1">
    <citation type="submission" date="2015-03" db="EMBL/GenBank/DDBJ databases">
        <title>Draft Genome Sequence of Burkholderia andropogonis type strain ICMP2807, isolated from Sorghum bicolor.</title>
        <authorList>
            <person name="Lopes-Santos L."/>
            <person name="Castro D.B."/>
            <person name="Ottoboni L.M."/>
            <person name="Park D."/>
            <person name="Weirc B.S."/>
            <person name="Destefano S.A."/>
        </authorList>
    </citation>
    <scope>NUCLEOTIDE SEQUENCE [LARGE SCALE GENOMIC DNA]</scope>
    <source>
        <strain evidence="1 2">ICMP2807</strain>
    </source>
</reference>
<evidence type="ECO:0000313" key="2">
    <source>
        <dbReference type="Proteomes" id="UP000033618"/>
    </source>
</evidence>
<dbReference type="EMBL" id="LAQU01000002">
    <property type="protein sequence ID" value="KKB64888.1"/>
    <property type="molecule type" value="Genomic_DNA"/>
</dbReference>
<dbReference type="STRING" id="28092.WM40_02465"/>
<dbReference type="Proteomes" id="UP000033618">
    <property type="component" value="Unassembled WGS sequence"/>
</dbReference>
<keyword evidence="2" id="KW-1185">Reference proteome</keyword>
<proteinExistence type="predicted"/>
<name>A0A0F5K470_9BURK</name>
<comment type="caution">
    <text evidence="1">The sequence shown here is derived from an EMBL/GenBank/DDBJ whole genome shotgun (WGS) entry which is preliminary data.</text>
</comment>
<sequence length="82" mass="8970">MDGATSFWIGHETRCCIKTDCIHRGGYPFILIRMSIGARDYHTIGIGFRSCQGRDIRGGLIVFSSVFDKSASGVGTRDAQQA</sequence>
<gene>
    <name evidence="1" type="ORF">WM40_02465</name>
</gene>
<protein>
    <submittedName>
        <fullName evidence="1">Uncharacterized protein</fullName>
    </submittedName>
</protein>
<dbReference type="AlphaFoldDB" id="A0A0F5K470"/>
<accession>A0A0F5K470</accession>